<dbReference type="AlphaFoldDB" id="A0A7D9H8Y9"/>
<protein>
    <submittedName>
        <fullName evidence="2">Uncharacterized protein</fullName>
    </submittedName>
</protein>
<feature type="region of interest" description="Disordered" evidence="1">
    <location>
        <begin position="56"/>
        <end position="93"/>
    </location>
</feature>
<dbReference type="EMBL" id="CACRXK020000129">
    <property type="protein sequence ID" value="CAB3978624.1"/>
    <property type="molecule type" value="Genomic_DNA"/>
</dbReference>
<comment type="caution">
    <text evidence="2">The sequence shown here is derived from an EMBL/GenBank/DDBJ whole genome shotgun (WGS) entry which is preliminary data.</text>
</comment>
<feature type="compositionally biased region" description="Basic residues" evidence="1">
    <location>
        <begin position="56"/>
        <end position="79"/>
    </location>
</feature>
<accession>A0A7D9H8Y9</accession>
<reference evidence="2" key="1">
    <citation type="submission" date="2020-04" db="EMBL/GenBank/DDBJ databases">
        <authorList>
            <person name="Alioto T."/>
            <person name="Alioto T."/>
            <person name="Gomez Garrido J."/>
        </authorList>
    </citation>
    <scope>NUCLEOTIDE SEQUENCE</scope>
    <source>
        <strain evidence="2">A484AB</strain>
    </source>
</reference>
<keyword evidence="3" id="KW-1185">Reference proteome</keyword>
<feature type="region of interest" description="Disordered" evidence="1">
    <location>
        <begin position="1"/>
        <end position="21"/>
    </location>
</feature>
<proteinExistence type="predicted"/>
<organism evidence="2 3">
    <name type="scientific">Paramuricea clavata</name>
    <name type="common">Red gorgonian</name>
    <name type="synonym">Violescent sea-whip</name>
    <dbReference type="NCBI Taxonomy" id="317549"/>
    <lineage>
        <taxon>Eukaryota</taxon>
        <taxon>Metazoa</taxon>
        <taxon>Cnidaria</taxon>
        <taxon>Anthozoa</taxon>
        <taxon>Octocorallia</taxon>
        <taxon>Malacalcyonacea</taxon>
        <taxon>Plexauridae</taxon>
        <taxon>Paramuricea</taxon>
    </lineage>
</organism>
<sequence length="108" mass="12436">MPLRSSWDRQISPGINSYAGRPHRIRRQRGGSTTFNPGDILQQAVTDAVVNGKRYAARQVKRAKRHATRARRKERRVRTQRSGIIKKQEGGGVRKPINHLPVVYQYHQ</sequence>
<evidence type="ECO:0000313" key="3">
    <source>
        <dbReference type="Proteomes" id="UP001152795"/>
    </source>
</evidence>
<evidence type="ECO:0000256" key="1">
    <source>
        <dbReference type="SAM" id="MobiDB-lite"/>
    </source>
</evidence>
<gene>
    <name evidence="2" type="ORF">PACLA_8A051326</name>
</gene>
<evidence type="ECO:0000313" key="2">
    <source>
        <dbReference type="EMBL" id="CAB3978624.1"/>
    </source>
</evidence>
<name>A0A7D9H8Y9_PARCT</name>
<dbReference type="Proteomes" id="UP001152795">
    <property type="component" value="Unassembled WGS sequence"/>
</dbReference>